<dbReference type="Proteomes" id="UP001367508">
    <property type="component" value="Unassembled WGS sequence"/>
</dbReference>
<reference evidence="1 2" key="1">
    <citation type="submission" date="2024-01" db="EMBL/GenBank/DDBJ databases">
        <title>The genomes of 5 underutilized Papilionoideae crops provide insights into root nodulation and disease resistanc.</title>
        <authorList>
            <person name="Jiang F."/>
        </authorList>
    </citation>
    <scope>NUCLEOTIDE SEQUENCE [LARGE SCALE GENOMIC DNA]</scope>
    <source>
        <strain evidence="1">LVBAO_FW01</strain>
        <tissue evidence="1">Leaves</tissue>
    </source>
</reference>
<name>A0AAN9L480_CANGL</name>
<comment type="caution">
    <text evidence="1">The sequence shown here is derived from an EMBL/GenBank/DDBJ whole genome shotgun (WGS) entry which is preliminary data.</text>
</comment>
<gene>
    <name evidence="1" type="ORF">VNO77_23258</name>
</gene>
<proteinExistence type="predicted"/>
<protein>
    <submittedName>
        <fullName evidence="1">Uncharacterized protein</fullName>
    </submittedName>
</protein>
<sequence length="111" mass="12630">MPHAIKTHGDGYMVGRLVVLAYDFSLSCLLSVKPLMLTHGLEYGISYGIFVHGEMMREWHTITSWTHRARSALLHAGRKRDGINVQTWLCVAQFKSLETQYQARPVQVLDS</sequence>
<evidence type="ECO:0000313" key="1">
    <source>
        <dbReference type="EMBL" id="KAK7329112.1"/>
    </source>
</evidence>
<accession>A0AAN9L480</accession>
<dbReference type="EMBL" id="JAYMYQ010000005">
    <property type="protein sequence ID" value="KAK7329112.1"/>
    <property type="molecule type" value="Genomic_DNA"/>
</dbReference>
<keyword evidence="2" id="KW-1185">Reference proteome</keyword>
<evidence type="ECO:0000313" key="2">
    <source>
        <dbReference type="Proteomes" id="UP001367508"/>
    </source>
</evidence>
<dbReference type="AlphaFoldDB" id="A0AAN9L480"/>
<organism evidence="1 2">
    <name type="scientific">Canavalia gladiata</name>
    <name type="common">Sword bean</name>
    <name type="synonym">Dolichos gladiatus</name>
    <dbReference type="NCBI Taxonomy" id="3824"/>
    <lineage>
        <taxon>Eukaryota</taxon>
        <taxon>Viridiplantae</taxon>
        <taxon>Streptophyta</taxon>
        <taxon>Embryophyta</taxon>
        <taxon>Tracheophyta</taxon>
        <taxon>Spermatophyta</taxon>
        <taxon>Magnoliopsida</taxon>
        <taxon>eudicotyledons</taxon>
        <taxon>Gunneridae</taxon>
        <taxon>Pentapetalae</taxon>
        <taxon>rosids</taxon>
        <taxon>fabids</taxon>
        <taxon>Fabales</taxon>
        <taxon>Fabaceae</taxon>
        <taxon>Papilionoideae</taxon>
        <taxon>50 kb inversion clade</taxon>
        <taxon>NPAAA clade</taxon>
        <taxon>indigoferoid/millettioid clade</taxon>
        <taxon>Phaseoleae</taxon>
        <taxon>Canavalia</taxon>
    </lineage>
</organism>